<dbReference type="SUPFAM" id="SSF46785">
    <property type="entry name" value="Winged helix' DNA-binding domain"/>
    <property type="match status" value="1"/>
</dbReference>
<dbReference type="PANTHER" id="PTHR30126:SF40">
    <property type="entry name" value="HTH-TYPE TRANSCRIPTIONAL REGULATOR GLTR"/>
    <property type="match status" value="1"/>
</dbReference>
<organism evidence="6 7">
    <name type="scientific">Candidatus Eisenbergiella stercorigallinarum</name>
    <dbReference type="NCBI Taxonomy" id="2838557"/>
    <lineage>
        <taxon>Bacteria</taxon>
        <taxon>Bacillati</taxon>
        <taxon>Bacillota</taxon>
        <taxon>Clostridia</taxon>
        <taxon>Lachnospirales</taxon>
        <taxon>Lachnospiraceae</taxon>
        <taxon>Eisenbergiella</taxon>
    </lineage>
</organism>
<keyword evidence="4" id="KW-0804">Transcription</keyword>
<evidence type="ECO:0000256" key="2">
    <source>
        <dbReference type="ARBA" id="ARBA00023015"/>
    </source>
</evidence>
<comment type="similarity">
    <text evidence="1">Belongs to the LysR transcriptional regulatory family.</text>
</comment>
<dbReference type="PANTHER" id="PTHR30126">
    <property type="entry name" value="HTH-TYPE TRANSCRIPTIONAL REGULATOR"/>
    <property type="match status" value="1"/>
</dbReference>
<dbReference type="InterPro" id="IPR036390">
    <property type="entry name" value="WH_DNA-bd_sf"/>
</dbReference>
<dbReference type="PROSITE" id="PS50931">
    <property type="entry name" value="HTH_LYSR"/>
    <property type="match status" value="1"/>
</dbReference>
<keyword evidence="3" id="KW-0238">DNA-binding</keyword>
<comment type="caution">
    <text evidence="6">The sequence shown here is derived from an EMBL/GenBank/DDBJ whole genome shotgun (WGS) entry which is preliminary data.</text>
</comment>
<dbReference type="Gene3D" id="1.10.10.10">
    <property type="entry name" value="Winged helix-like DNA-binding domain superfamily/Winged helix DNA-binding domain"/>
    <property type="match status" value="1"/>
</dbReference>
<name>A0A9D2R2G9_9FIRM</name>
<dbReference type="EMBL" id="DWUW01000296">
    <property type="protein sequence ID" value="HJD32343.1"/>
    <property type="molecule type" value="Genomic_DNA"/>
</dbReference>
<dbReference type="Gene3D" id="3.40.190.10">
    <property type="entry name" value="Periplasmic binding protein-like II"/>
    <property type="match status" value="2"/>
</dbReference>
<dbReference type="AlphaFoldDB" id="A0A9D2R2G9"/>
<dbReference type="InterPro" id="IPR005119">
    <property type="entry name" value="LysR_subst-bd"/>
</dbReference>
<evidence type="ECO:0000259" key="5">
    <source>
        <dbReference type="PROSITE" id="PS50931"/>
    </source>
</evidence>
<reference evidence="6" key="2">
    <citation type="submission" date="2021-04" db="EMBL/GenBank/DDBJ databases">
        <authorList>
            <person name="Gilroy R."/>
        </authorList>
    </citation>
    <scope>NUCLEOTIDE SEQUENCE</scope>
    <source>
        <strain evidence="6">ChiHjej8B7-25341</strain>
    </source>
</reference>
<feature type="domain" description="HTH lysR-type" evidence="5">
    <location>
        <begin position="1"/>
        <end position="58"/>
    </location>
</feature>
<evidence type="ECO:0000313" key="7">
    <source>
        <dbReference type="Proteomes" id="UP000823851"/>
    </source>
</evidence>
<evidence type="ECO:0000256" key="1">
    <source>
        <dbReference type="ARBA" id="ARBA00009437"/>
    </source>
</evidence>
<dbReference type="GO" id="GO:0003700">
    <property type="term" value="F:DNA-binding transcription factor activity"/>
    <property type="evidence" value="ECO:0007669"/>
    <property type="project" value="InterPro"/>
</dbReference>
<evidence type="ECO:0000313" key="6">
    <source>
        <dbReference type="EMBL" id="HJD32343.1"/>
    </source>
</evidence>
<proteinExistence type="inferred from homology"/>
<sequence>MTDRELLYVKTIIEENSITKAAAKLYVAQPSLSQAVQKIEASLGVPLFERTSHGLLPTRDGMKYYEAASHILRIYHDLLEDIAEEVKRQEQLVLGTTSLLSNLLLGKMFLAFWKEDPKVKIHIREERKNEILQRLNDGEIHMAVFHMNPGDEYDGFTCELICKDMPILIQNTDGCFFQGTEYGEKKEWVELKLKELQEYPYIRYEDGSGYCEFVEKNLRKMGIKPRQNVMLTTNSAYTAIQIVCSTKGYTFCPRSCVPQFVPGKFVFPIFSSAFPQYDIYAVCSGKNGEGSIETVFLNFLKSYLYI</sequence>
<reference evidence="6" key="1">
    <citation type="journal article" date="2021" name="PeerJ">
        <title>Extensive microbial diversity within the chicken gut microbiome revealed by metagenomics and culture.</title>
        <authorList>
            <person name="Gilroy R."/>
            <person name="Ravi A."/>
            <person name="Getino M."/>
            <person name="Pursley I."/>
            <person name="Horton D.L."/>
            <person name="Alikhan N.F."/>
            <person name="Baker D."/>
            <person name="Gharbi K."/>
            <person name="Hall N."/>
            <person name="Watson M."/>
            <person name="Adriaenssens E.M."/>
            <person name="Foster-Nyarko E."/>
            <person name="Jarju S."/>
            <person name="Secka A."/>
            <person name="Antonio M."/>
            <person name="Oren A."/>
            <person name="Chaudhuri R.R."/>
            <person name="La Ragione R."/>
            <person name="Hildebrand F."/>
            <person name="Pallen M.J."/>
        </authorList>
    </citation>
    <scope>NUCLEOTIDE SEQUENCE</scope>
    <source>
        <strain evidence="6">ChiHjej8B7-25341</strain>
    </source>
</reference>
<evidence type="ECO:0000256" key="4">
    <source>
        <dbReference type="ARBA" id="ARBA00023163"/>
    </source>
</evidence>
<protein>
    <submittedName>
        <fullName evidence="6">LysR family transcriptional regulator</fullName>
    </submittedName>
</protein>
<dbReference type="InterPro" id="IPR000847">
    <property type="entry name" value="LysR_HTH_N"/>
</dbReference>
<dbReference type="Pfam" id="PF03466">
    <property type="entry name" value="LysR_substrate"/>
    <property type="match status" value="1"/>
</dbReference>
<gene>
    <name evidence="6" type="ORF">H9912_10440</name>
</gene>
<dbReference type="PRINTS" id="PR00039">
    <property type="entry name" value="HTHLYSR"/>
</dbReference>
<dbReference type="CDD" id="cd05466">
    <property type="entry name" value="PBP2_LTTR_substrate"/>
    <property type="match status" value="1"/>
</dbReference>
<dbReference type="InterPro" id="IPR036388">
    <property type="entry name" value="WH-like_DNA-bd_sf"/>
</dbReference>
<dbReference type="SUPFAM" id="SSF53850">
    <property type="entry name" value="Periplasmic binding protein-like II"/>
    <property type="match status" value="1"/>
</dbReference>
<dbReference type="GO" id="GO:0000976">
    <property type="term" value="F:transcription cis-regulatory region binding"/>
    <property type="evidence" value="ECO:0007669"/>
    <property type="project" value="TreeGrafter"/>
</dbReference>
<dbReference type="Proteomes" id="UP000823851">
    <property type="component" value="Unassembled WGS sequence"/>
</dbReference>
<keyword evidence="2" id="KW-0805">Transcription regulation</keyword>
<evidence type="ECO:0000256" key="3">
    <source>
        <dbReference type="ARBA" id="ARBA00023125"/>
    </source>
</evidence>
<dbReference type="Pfam" id="PF00126">
    <property type="entry name" value="HTH_1"/>
    <property type="match status" value="1"/>
</dbReference>
<accession>A0A9D2R2G9</accession>